<reference evidence="5 6" key="1">
    <citation type="submission" date="2019-01" db="EMBL/GenBank/DDBJ databases">
        <title>Sequencing of cultivated peanut Arachis hypogaea provides insights into genome evolution and oil improvement.</title>
        <authorList>
            <person name="Chen X."/>
        </authorList>
    </citation>
    <scope>NUCLEOTIDE SEQUENCE [LARGE SCALE GENOMIC DNA]</scope>
    <source>
        <strain evidence="6">cv. Fuhuasheng</strain>
        <tissue evidence="5">Leaves</tissue>
    </source>
</reference>
<evidence type="ECO:0000313" key="6">
    <source>
        <dbReference type="Proteomes" id="UP000289738"/>
    </source>
</evidence>
<name>A0A445CL05_ARAHY</name>
<dbReference type="AlphaFoldDB" id="A0A445CL05"/>
<sequence>MKRVWRFTSDAVAQAEHFCFHSHGIPNPKPNIPSFTTTTAAFTSPGLTRRHCTSGTPPPPHPLQDITPLFIEKRRLPFGEDLINKASVLKNQLVLEASDSNRVIEILDENSGSLIESHVGGSVLLELLNQLDSWPSLALQVFDWRREKKNSGVDSPMSVYEYSKGIKAAGRCKDVHHAVEIFRDAVKKGMRTTSTYNALMSAFMFNGLAKMCHELFCDMKKHAACPPSIATYNILISLYSRLVLVDYMEETYQAIKESDLQLSENTYNYLIAGYISASMWHDMERVFQMMKGGPVKPNLKTHLLMLRGYGQSGNLEKMEEMYSLVRDHVNKKEIPLIRAMICAYCKSSDSDRVKKVEGLLKLIPQEHYRPWLNALLIKLYSQEDWLEEMEITINEAFECRTRIASASTMRCITATYYRCNAIERLENFVKRAECGGWRICRSFLWEMKGPQHIECCCVCKCYLPADPWSRLPWSDVCVEPDLFGGGRLRGETNLWIGFFYLIWIWALALGQGMNSVPTRIRSLLSKSWIRLILGPNFLEVMFVLNPTSLEEVDYRGRPIYELDFFILFEFGS</sequence>
<evidence type="ECO:0000256" key="2">
    <source>
        <dbReference type="ARBA" id="ARBA00022737"/>
    </source>
</evidence>
<proteinExistence type="inferred from homology"/>
<comment type="similarity">
    <text evidence="1">Belongs to the PPR family. P subfamily.</text>
</comment>
<keyword evidence="6" id="KW-1185">Reference proteome</keyword>
<evidence type="ECO:0000256" key="1">
    <source>
        <dbReference type="ARBA" id="ARBA00007626"/>
    </source>
</evidence>
<keyword evidence="4" id="KW-0472">Membrane</keyword>
<dbReference type="InterPro" id="IPR044179">
    <property type="entry name" value="PPR5-like"/>
</dbReference>
<dbReference type="InterPro" id="IPR011990">
    <property type="entry name" value="TPR-like_helical_dom_sf"/>
</dbReference>
<dbReference type="PANTHER" id="PTHR47874">
    <property type="entry name" value="EXPRESSED PROTEIN"/>
    <property type="match status" value="1"/>
</dbReference>
<dbReference type="STRING" id="3818.A0A445CL05"/>
<dbReference type="NCBIfam" id="TIGR00756">
    <property type="entry name" value="PPR"/>
    <property type="match status" value="1"/>
</dbReference>
<dbReference type="Gene3D" id="1.25.40.10">
    <property type="entry name" value="Tetratricopeptide repeat domain"/>
    <property type="match status" value="1"/>
</dbReference>
<protein>
    <recommendedName>
        <fullName evidence="7">Pentatricopeptide repeat-containing protein</fullName>
    </recommendedName>
</protein>
<evidence type="ECO:0000313" key="5">
    <source>
        <dbReference type="EMBL" id="RYR51604.1"/>
    </source>
</evidence>
<accession>A0A445CL05</accession>
<organism evidence="5 6">
    <name type="scientific">Arachis hypogaea</name>
    <name type="common">Peanut</name>
    <dbReference type="NCBI Taxonomy" id="3818"/>
    <lineage>
        <taxon>Eukaryota</taxon>
        <taxon>Viridiplantae</taxon>
        <taxon>Streptophyta</taxon>
        <taxon>Embryophyta</taxon>
        <taxon>Tracheophyta</taxon>
        <taxon>Spermatophyta</taxon>
        <taxon>Magnoliopsida</taxon>
        <taxon>eudicotyledons</taxon>
        <taxon>Gunneridae</taxon>
        <taxon>Pentapetalae</taxon>
        <taxon>rosids</taxon>
        <taxon>fabids</taxon>
        <taxon>Fabales</taxon>
        <taxon>Fabaceae</taxon>
        <taxon>Papilionoideae</taxon>
        <taxon>50 kb inversion clade</taxon>
        <taxon>dalbergioids sensu lato</taxon>
        <taxon>Dalbergieae</taxon>
        <taxon>Pterocarpus clade</taxon>
        <taxon>Arachis</taxon>
    </lineage>
</organism>
<feature type="repeat" description="PPR" evidence="3">
    <location>
        <begin position="263"/>
        <end position="297"/>
    </location>
</feature>
<feature type="transmembrane region" description="Helical" evidence="4">
    <location>
        <begin position="494"/>
        <end position="516"/>
    </location>
</feature>
<dbReference type="EMBL" id="SDMP01000006">
    <property type="protein sequence ID" value="RYR51604.1"/>
    <property type="molecule type" value="Genomic_DNA"/>
</dbReference>
<evidence type="ECO:0000256" key="4">
    <source>
        <dbReference type="SAM" id="Phobius"/>
    </source>
</evidence>
<evidence type="ECO:0000256" key="3">
    <source>
        <dbReference type="PROSITE-ProRule" id="PRU00708"/>
    </source>
</evidence>
<dbReference type="Pfam" id="PF13041">
    <property type="entry name" value="PPR_2"/>
    <property type="match status" value="1"/>
</dbReference>
<dbReference type="InterPro" id="IPR002885">
    <property type="entry name" value="PPR_rpt"/>
</dbReference>
<keyword evidence="2" id="KW-0677">Repeat</keyword>
<dbReference type="Pfam" id="PF13812">
    <property type="entry name" value="PPR_3"/>
    <property type="match status" value="1"/>
</dbReference>
<dbReference type="Proteomes" id="UP000289738">
    <property type="component" value="Chromosome A06"/>
</dbReference>
<dbReference type="GO" id="GO:0003729">
    <property type="term" value="F:mRNA binding"/>
    <property type="evidence" value="ECO:0007669"/>
    <property type="project" value="InterPro"/>
</dbReference>
<comment type="caution">
    <text evidence="5">The sequence shown here is derived from an EMBL/GenBank/DDBJ whole genome shotgun (WGS) entry which is preliminary data.</text>
</comment>
<gene>
    <name evidence="5" type="ORF">Ahy_A06g026586</name>
</gene>
<evidence type="ECO:0008006" key="7">
    <source>
        <dbReference type="Google" id="ProtNLM"/>
    </source>
</evidence>
<dbReference type="PROSITE" id="PS51375">
    <property type="entry name" value="PPR"/>
    <property type="match status" value="2"/>
</dbReference>
<feature type="repeat" description="PPR" evidence="3">
    <location>
        <begin position="192"/>
        <end position="226"/>
    </location>
</feature>
<keyword evidence="4" id="KW-1133">Transmembrane helix</keyword>
<keyword evidence="4" id="KW-0812">Transmembrane</keyword>
<dbReference type="PANTHER" id="PTHR47874:SF1">
    <property type="entry name" value="OS05G0407900 PROTEIN"/>
    <property type="match status" value="1"/>
</dbReference>